<sequence length="376" mass="41859">MAQAMLQKLKAPAGAADVERCALEVWRRRRHDSGLEASTTEGELLVQCILDRLAPTEGPLATLLDWLFFDASPHATTIDGYQGEKAELFAAIGSQVLERWREASGSSEKASNLYAQHSASLWQRLWTATGDDVEVAHAEGVAVLLLRCLTMIHDFFTPSQRLWESCTPLATSLLTQFKQRVLQNAKGLALLGVVASLLENGVWAFLSDFQLLWDRADDPCLLHLFGHAERQVRLATLKLIQPSNEAFLEAYRYDSYSKIWWMCIDDSDAQVRAVACRRLFVAYIHEAAIELSSALPSMVVRLDQETDQEALMSLLVLLASFLNRLASDEEQRAESASLINSAGYRSHIVILMLKGLAGLDADKLSPGWWSAGWLQL</sequence>
<organism evidence="1 2">
    <name type="scientific">Acanthamoeba castellanii (strain ATCC 30010 / Neff)</name>
    <dbReference type="NCBI Taxonomy" id="1257118"/>
    <lineage>
        <taxon>Eukaryota</taxon>
        <taxon>Amoebozoa</taxon>
        <taxon>Discosea</taxon>
        <taxon>Longamoebia</taxon>
        <taxon>Centramoebida</taxon>
        <taxon>Acanthamoebidae</taxon>
        <taxon>Acanthamoeba</taxon>
    </lineage>
</organism>
<dbReference type="VEuPathDB" id="AmoebaDB:ACA1_260870"/>
<dbReference type="RefSeq" id="XP_004333693.1">
    <property type="nucleotide sequence ID" value="XM_004333645.1"/>
</dbReference>
<dbReference type="AlphaFoldDB" id="L8GF31"/>
<accession>L8GF31</accession>
<keyword evidence="2" id="KW-1185">Reference proteome</keyword>
<protein>
    <submittedName>
        <fullName evidence="1">Uncharacterized protein</fullName>
    </submittedName>
</protein>
<dbReference type="GeneID" id="14912085"/>
<gene>
    <name evidence="1" type="ORF">ACA1_260870</name>
</gene>
<proteinExistence type="predicted"/>
<evidence type="ECO:0000313" key="2">
    <source>
        <dbReference type="Proteomes" id="UP000011083"/>
    </source>
</evidence>
<name>L8GF31_ACACF</name>
<dbReference type="Proteomes" id="UP000011083">
    <property type="component" value="Unassembled WGS sequence"/>
</dbReference>
<dbReference type="EMBL" id="KB008148">
    <property type="protein sequence ID" value="ELR11680.1"/>
    <property type="molecule type" value="Genomic_DNA"/>
</dbReference>
<reference evidence="1 2" key="1">
    <citation type="journal article" date="2013" name="Genome Biol.">
        <title>Genome of Acanthamoeba castellanii highlights extensive lateral gene transfer and early evolution of tyrosine kinase signaling.</title>
        <authorList>
            <person name="Clarke M."/>
            <person name="Lohan A.J."/>
            <person name="Liu B."/>
            <person name="Lagkouvardos I."/>
            <person name="Roy S."/>
            <person name="Zafar N."/>
            <person name="Bertelli C."/>
            <person name="Schilde C."/>
            <person name="Kianianmomeni A."/>
            <person name="Burglin T.R."/>
            <person name="Frech C."/>
            <person name="Turcotte B."/>
            <person name="Kopec K.O."/>
            <person name="Synnott J.M."/>
            <person name="Choo C."/>
            <person name="Paponov I."/>
            <person name="Finkler A."/>
            <person name="Soon Heng Tan C."/>
            <person name="Hutchins A.P."/>
            <person name="Weinmeier T."/>
            <person name="Rattei T."/>
            <person name="Chu J.S."/>
            <person name="Gimenez G."/>
            <person name="Irimia M."/>
            <person name="Rigden D.J."/>
            <person name="Fitzpatrick D.A."/>
            <person name="Lorenzo-Morales J."/>
            <person name="Bateman A."/>
            <person name="Chiu C.H."/>
            <person name="Tang P."/>
            <person name="Hegemann P."/>
            <person name="Fromm H."/>
            <person name="Raoult D."/>
            <person name="Greub G."/>
            <person name="Miranda-Saavedra D."/>
            <person name="Chen N."/>
            <person name="Nash P."/>
            <person name="Ginger M.L."/>
            <person name="Horn M."/>
            <person name="Schaap P."/>
            <person name="Caler L."/>
            <person name="Loftus B."/>
        </authorList>
    </citation>
    <scope>NUCLEOTIDE SEQUENCE [LARGE SCALE GENOMIC DNA]</scope>
    <source>
        <strain evidence="1 2">Neff</strain>
    </source>
</reference>
<evidence type="ECO:0000313" key="1">
    <source>
        <dbReference type="EMBL" id="ELR11680.1"/>
    </source>
</evidence>
<dbReference type="KEGG" id="acan:ACA1_260870"/>